<evidence type="ECO:0000313" key="11">
    <source>
        <dbReference type="Proteomes" id="UP000683360"/>
    </source>
</evidence>
<proteinExistence type="inferred from homology"/>
<feature type="transmembrane region" description="Helical" evidence="9">
    <location>
        <begin position="134"/>
        <end position="155"/>
    </location>
</feature>
<evidence type="ECO:0000256" key="1">
    <source>
        <dbReference type="ARBA" id="ARBA00004651"/>
    </source>
</evidence>
<gene>
    <name evidence="10" type="ORF">MEDL_34415</name>
</gene>
<evidence type="ECO:0000313" key="10">
    <source>
        <dbReference type="EMBL" id="CAG2221089.1"/>
    </source>
</evidence>
<accession>A0A8S3SJZ3</accession>
<comment type="caution">
    <text evidence="10">The sequence shown here is derived from an EMBL/GenBank/DDBJ whole genome shotgun (WGS) entry which is preliminary data.</text>
</comment>
<keyword evidence="11" id="KW-1185">Reference proteome</keyword>
<keyword evidence="4" id="KW-1003">Cell membrane</keyword>
<dbReference type="InterPro" id="IPR000425">
    <property type="entry name" value="MIP"/>
</dbReference>
<evidence type="ECO:0000256" key="3">
    <source>
        <dbReference type="ARBA" id="ARBA00022448"/>
    </source>
</evidence>
<evidence type="ECO:0000256" key="8">
    <source>
        <dbReference type="RuleBase" id="RU000477"/>
    </source>
</evidence>
<dbReference type="InterPro" id="IPR034294">
    <property type="entry name" value="Aquaporin_transptr"/>
</dbReference>
<evidence type="ECO:0000256" key="9">
    <source>
        <dbReference type="SAM" id="Phobius"/>
    </source>
</evidence>
<evidence type="ECO:0000256" key="4">
    <source>
        <dbReference type="ARBA" id="ARBA00022475"/>
    </source>
</evidence>
<dbReference type="PANTHER" id="PTHR19139">
    <property type="entry name" value="AQUAPORIN TRANSPORTER"/>
    <property type="match status" value="1"/>
</dbReference>
<dbReference type="Gene3D" id="1.20.1080.10">
    <property type="entry name" value="Glycerol uptake facilitator protein"/>
    <property type="match status" value="1"/>
</dbReference>
<dbReference type="GO" id="GO:0005886">
    <property type="term" value="C:plasma membrane"/>
    <property type="evidence" value="ECO:0007669"/>
    <property type="project" value="UniProtKB-SubCell"/>
</dbReference>
<keyword evidence="7 9" id="KW-0472">Membrane</keyword>
<sequence length="273" mass="29413">MPGFLSKEIKDLFSVDLYRACAAEFLGVLLLTFMAMGTGITSPGDPVAASIEAGFFIGCAIRILSTVSGGHVNPAISVGFLVLGQITFIRFIFYSIIQTLGSAAGAALLKAIVPANQTTNDLGIIFPASGVNDAQAIVCEMIITFFLLFGTFAMIDPKRIDVNGFAPFQIGLIVVINIFATFNLSGGCMNPARTFGPSIVAGIYDKSWIYWVGDMTGAVLGALLYDKIFSTTACKRWIKADFRRCNASNEETFDDKLATYKKTGPDENSHEMF</sequence>
<name>A0A8S3SJZ3_MYTED</name>
<keyword evidence="5 8" id="KW-0812">Transmembrane</keyword>
<evidence type="ECO:0000256" key="7">
    <source>
        <dbReference type="ARBA" id="ARBA00023136"/>
    </source>
</evidence>
<dbReference type="EMBL" id="CAJPWZ010001674">
    <property type="protein sequence ID" value="CAG2221089.1"/>
    <property type="molecule type" value="Genomic_DNA"/>
</dbReference>
<dbReference type="OrthoDB" id="3222at2759"/>
<dbReference type="SUPFAM" id="SSF81338">
    <property type="entry name" value="Aquaporin-like"/>
    <property type="match status" value="1"/>
</dbReference>
<dbReference type="InterPro" id="IPR022357">
    <property type="entry name" value="MIP_CS"/>
</dbReference>
<dbReference type="GO" id="GO:0015250">
    <property type="term" value="F:water channel activity"/>
    <property type="evidence" value="ECO:0007669"/>
    <property type="project" value="TreeGrafter"/>
</dbReference>
<keyword evidence="3 8" id="KW-0813">Transport</keyword>
<comment type="similarity">
    <text evidence="2 8">Belongs to the MIP/aquaporin (TC 1.A.8) family.</text>
</comment>
<keyword evidence="6 9" id="KW-1133">Transmembrane helix</keyword>
<evidence type="ECO:0000256" key="6">
    <source>
        <dbReference type="ARBA" id="ARBA00022989"/>
    </source>
</evidence>
<dbReference type="Proteomes" id="UP000683360">
    <property type="component" value="Unassembled WGS sequence"/>
</dbReference>
<feature type="transmembrane region" description="Helical" evidence="9">
    <location>
        <begin position="21"/>
        <end position="41"/>
    </location>
</feature>
<dbReference type="AlphaFoldDB" id="A0A8S3SJZ3"/>
<comment type="subcellular location">
    <subcellularLocation>
        <location evidence="1">Cell membrane</location>
        <topology evidence="1">Multi-pass membrane protein</topology>
    </subcellularLocation>
</comment>
<dbReference type="PANTHER" id="PTHR19139:SF199">
    <property type="entry name" value="MIP17260P"/>
    <property type="match status" value="1"/>
</dbReference>
<feature type="transmembrane region" description="Helical" evidence="9">
    <location>
        <begin position="162"/>
        <end position="182"/>
    </location>
</feature>
<evidence type="ECO:0000256" key="5">
    <source>
        <dbReference type="ARBA" id="ARBA00022692"/>
    </source>
</evidence>
<dbReference type="InterPro" id="IPR023271">
    <property type="entry name" value="Aquaporin-like"/>
</dbReference>
<evidence type="ECO:0000256" key="2">
    <source>
        <dbReference type="ARBA" id="ARBA00006175"/>
    </source>
</evidence>
<feature type="transmembrane region" description="Helical" evidence="9">
    <location>
        <begin position="208"/>
        <end position="225"/>
    </location>
</feature>
<protein>
    <submittedName>
        <fullName evidence="10">Aquaporin TIP4-1,Probable aquaporin TIP4-3</fullName>
    </submittedName>
</protein>
<organism evidence="10 11">
    <name type="scientific">Mytilus edulis</name>
    <name type="common">Blue mussel</name>
    <dbReference type="NCBI Taxonomy" id="6550"/>
    <lineage>
        <taxon>Eukaryota</taxon>
        <taxon>Metazoa</taxon>
        <taxon>Spiralia</taxon>
        <taxon>Lophotrochozoa</taxon>
        <taxon>Mollusca</taxon>
        <taxon>Bivalvia</taxon>
        <taxon>Autobranchia</taxon>
        <taxon>Pteriomorphia</taxon>
        <taxon>Mytilida</taxon>
        <taxon>Mytiloidea</taxon>
        <taxon>Mytilidae</taxon>
        <taxon>Mytilinae</taxon>
        <taxon>Mytilus</taxon>
    </lineage>
</organism>
<dbReference type="Pfam" id="PF00230">
    <property type="entry name" value="MIP"/>
    <property type="match status" value="1"/>
</dbReference>
<dbReference type="PRINTS" id="PR00783">
    <property type="entry name" value="MINTRINSICP"/>
</dbReference>
<dbReference type="PROSITE" id="PS00221">
    <property type="entry name" value="MIP"/>
    <property type="match status" value="1"/>
</dbReference>
<reference evidence="10" key="1">
    <citation type="submission" date="2021-03" db="EMBL/GenBank/DDBJ databases">
        <authorList>
            <person name="Bekaert M."/>
        </authorList>
    </citation>
    <scope>NUCLEOTIDE SEQUENCE</scope>
</reference>